<reference evidence="1 2" key="1">
    <citation type="submission" date="2016-12" db="EMBL/GenBank/DDBJ databases">
        <authorList>
            <person name="Song W.-J."/>
            <person name="Kurnit D.M."/>
        </authorList>
    </citation>
    <scope>NUCLEOTIDE SEQUENCE [LARGE SCALE GENOMIC DNA]</scope>
    <source>
        <strain evidence="1 2">CGB1038-1_S1</strain>
    </source>
</reference>
<dbReference type="Proteomes" id="UP000189299">
    <property type="component" value="Unassembled WGS sequence"/>
</dbReference>
<organism evidence="1 2">
    <name type="scientific">Enterococcus mundtii</name>
    <dbReference type="NCBI Taxonomy" id="53346"/>
    <lineage>
        <taxon>Bacteria</taxon>
        <taxon>Bacillati</taxon>
        <taxon>Bacillota</taxon>
        <taxon>Bacilli</taxon>
        <taxon>Lactobacillales</taxon>
        <taxon>Enterococcaceae</taxon>
        <taxon>Enterococcus</taxon>
    </lineage>
</organism>
<comment type="caution">
    <text evidence="1">The sequence shown here is derived from an EMBL/GenBank/DDBJ whole genome shotgun (WGS) entry which is preliminary data.</text>
</comment>
<dbReference type="AlphaFoldDB" id="A0A1V2UKH7"/>
<protein>
    <submittedName>
        <fullName evidence="1">Uncharacterized protein</fullName>
    </submittedName>
</protein>
<accession>A0A1V2UKH7</accession>
<proteinExistence type="predicted"/>
<gene>
    <name evidence="1" type="ORF">BTN92_03665</name>
</gene>
<evidence type="ECO:0000313" key="2">
    <source>
        <dbReference type="Proteomes" id="UP000189299"/>
    </source>
</evidence>
<sequence>MENQSELKMLRLILFCLLNNICSTIAFTQNRLDVAISKTSQFPKCMEETINTGRVKLKSLD</sequence>
<dbReference type="EMBL" id="MSTR01000003">
    <property type="protein sequence ID" value="ONN43948.1"/>
    <property type="molecule type" value="Genomic_DNA"/>
</dbReference>
<name>A0A1V2UKH7_ENTMU</name>
<evidence type="ECO:0000313" key="1">
    <source>
        <dbReference type="EMBL" id="ONN43948.1"/>
    </source>
</evidence>